<comment type="caution">
    <text evidence="2">The sequence shown here is derived from an EMBL/GenBank/DDBJ whole genome shotgun (WGS) entry which is preliminary data.</text>
</comment>
<reference evidence="2 3" key="1">
    <citation type="submission" date="2024-09" db="EMBL/GenBank/DDBJ databases">
        <authorList>
            <person name="Sun Q."/>
            <person name="Mori K."/>
        </authorList>
    </citation>
    <scope>NUCLEOTIDE SEQUENCE [LARGE SCALE GENOMIC DNA]</scope>
    <source>
        <strain evidence="2 3">JCM 3143</strain>
    </source>
</reference>
<gene>
    <name evidence="2" type="ORF">ACFFSA_41205</name>
</gene>
<name>A0ABV5SGG0_9ACTN</name>
<dbReference type="RefSeq" id="WP_344987267.1">
    <property type="nucleotide sequence ID" value="NZ_BAAAXV010000001.1"/>
</dbReference>
<protein>
    <submittedName>
        <fullName evidence="2">Uncharacterized protein</fullName>
    </submittedName>
</protein>
<dbReference type="Proteomes" id="UP001589532">
    <property type="component" value="Unassembled WGS sequence"/>
</dbReference>
<dbReference type="EMBL" id="JBHMBW010000060">
    <property type="protein sequence ID" value="MFB9629531.1"/>
    <property type="molecule type" value="Genomic_DNA"/>
</dbReference>
<keyword evidence="3" id="KW-1185">Reference proteome</keyword>
<feature type="region of interest" description="Disordered" evidence="1">
    <location>
        <begin position="1"/>
        <end position="41"/>
    </location>
</feature>
<proteinExistence type="predicted"/>
<evidence type="ECO:0000313" key="3">
    <source>
        <dbReference type="Proteomes" id="UP001589532"/>
    </source>
</evidence>
<organism evidence="2 3">
    <name type="scientific">Nonomuraea helvata</name>
    <dbReference type="NCBI Taxonomy" id="37484"/>
    <lineage>
        <taxon>Bacteria</taxon>
        <taxon>Bacillati</taxon>
        <taxon>Actinomycetota</taxon>
        <taxon>Actinomycetes</taxon>
        <taxon>Streptosporangiales</taxon>
        <taxon>Streptosporangiaceae</taxon>
        <taxon>Nonomuraea</taxon>
    </lineage>
</organism>
<sequence length="41" mass="4308">MAIKLAHAASEETGSGRMTQEESRRALHTTLLLAPGGTARS</sequence>
<evidence type="ECO:0000313" key="2">
    <source>
        <dbReference type="EMBL" id="MFB9629531.1"/>
    </source>
</evidence>
<evidence type="ECO:0000256" key="1">
    <source>
        <dbReference type="SAM" id="MobiDB-lite"/>
    </source>
</evidence>
<accession>A0ABV5SGG0</accession>